<dbReference type="EMBL" id="KZ502480">
    <property type="protein sequence ID" value="PKU77950.1"/>
    <property type="molecule type" value="Genomic_DNA"/>
</dbReference>
<evidence type="ECO:0000256" key="1">
    <source>
        <dbReference type="SAM" id="MobiDB-lite"/>
    </source>
</evidence>
<evidence type="ECO:0000313" key="3">
    <source>
        <dbReference type="EMBL" id="PKU77950.1"/>
    </source>
</evidence>
<keyword evidence="4" id="KW-1185">Reference proteome</keyword>
<sequence length="211" mass="24053">MESDKQTAARRFHLQQFRRLFSYIGATVALLLFSYSSFYIPIPPSNPGDLFRRASAILVSPSFVFLVGNTIILLLFAKSGQLSSSSEFISSEFNSCEVPYPSPPNLEPIEEDEFEEKKVCVEISSFRRSQSEKLERVREEPELRRSGTAVISRGRKGEVAHDGEDSEGEEDAEHFRRTIEEFIAKHQRRFQREESLAVVSFSDGITEPFTM</sequence>
<dbReference type="PANTHER" id="PTHR33640:SF8">
    <property type="entry name" value="TRANSMEMBRANE PROTEIN"/>
    <property type="match status" value="1"/>
</dbReference>
<dbReference type="AlphaFoldDB" id="A0A2I0WQL7"/>
<feature type="transmembrane region" description="Helical" evidence="2">
    <location>
        <begin position="54"/>
        <end position="76"/>
    </location>
</feature>
<evidence type="ECO:0000256" key="2">
    <source>
        <dbReference type="SAM" id="Phobius"/>
    </source>
</evidence>
<dbReference type="OrthoDB" id="1095087at2759"/>
<dbReference type="PANTHER" id="PTHR33640">
    <property type="entry name" value="TRANSMEMBRANE PROTEIN"/>
    <property type="match status" value="1"/>
</dbReference>
<protein>
    <recommendedName>
        <fullName evidence="5">DUF4408 domain-containing protein</fullName>
    </recommendedName>
</protein>
<accession>A0A2I0WQL7</accession>
<proteinExistence type="predicted"/>
<reference evidence="3 4" key="1">
    <citation type="journal article" date="2016" name="Sci. Rep.">
        <title>The Dendrobium catenatum Lindl. genome sequence provides insights into polysaccharide synthase, floral development and adaptive evolution.</title>
        <authorList>
            <person name="Zhang G.Q."/>
            <person name="Xu Q."/>
            <person name="Bian C."/>
            <person name="Tsai W.C."/>
            <person name="Yeh C.M."/>
            <person name="Liu K.W."/>
            <person name="Yoshida K."/>
            <person name="Zhang L.S."/>
            <person name="Chang S.B."/>
            <person name="Chen F."/>
            <person name="Shi Y."/>
            <person name="Su Y.Y."/>
            <person name="Zhang Y.Q."/>
            <person name="Chen L.J."/>
            <person name="Yin Y."/>
            <person name="Lin M."/>
            <person name="Huang H."/>
            <person name="Deng H."/>
            <person name="Wang Z.W."/>
            <person name="Zhu S.L."/>
            <person name="Zhao X."/>
            <person name="Deng C."/>
            <person name="Niu S.C."/>
            <person name="Huang J."/>
            <person name="Wang M."/>
            <person name="Liu G.H."/>
            <person name="Yang H.J."/>
            <person name="Xiao X.J."/>
            <person name="Hsiao Y.Y."/>
            <person name="Wu W.L."/>
            <person name="Chen Y.Y."/>
            <person name="Mitsuda N."/>
            <person name="Ohme-Takagi M."/>
            <person name="Luo Y.B."/>
            <person name="Van de Peer Y."/>
            <person name="Liu Z.J."/>
        </authorList>
    </citation>
    <scope>NUCLEOTIDE SEQUENCE [LARGE SCALE GENOMIC DNA]</scope>
    <source>
        <tissue evidence="3">The whole plant</tissue>
    </source>
</reference>
<keyword evidence="2" id="KW-1133">Transmembrane helix</keyword>
<keyword evidence="2" id="KW-0812">Transmembrane</keyword>
<keyword evidence="2" id="KW-0472">Membrane</keyword>
<organism evidence="3 4">
    <name type="scientific">Dendrobium catenatum</name>
    <dbReference type="NCBI Taxonomy" id="906689"/>
    <lineage>
        <taxon>Eukaryota</taxon>
        <taxon>Viridiplantae</taxon>
        <taxon>Streptophyta</taxon>
        <taxon>Embryophyta</taxon>
        <taxon>Tracheophyta</taxon>
        <taxon>Spermatophyta</taxon>
        <taxon>Magnoliopsida</taxon>
        <taxon>Liliopsida</taxon>
        <taxon>Asparagales</taxon>
        <taxon>Orchidaceae</taxon>
        <taxon>Epidendroideae</taxon>
        <taxon>Malaxideae</taxon>
        <taxon>Dendrobiinae</taxon>
        <taxon>Dendrobium</taxon>
    </lineage>
</organism>
<dbReference type="Proteomes" id="UP000233837">
    <property type="component" value="Unassembled WGS sequence"/>
</dbReference>
<evidence type="ECO:0008006" key="5">
    <source>
        <dbReference type="Google" id="ProtNLM"/>
    </source>
</evidence>
<gene>
    <name evidence="3" type="ORF">MA16_Dca011570</name>
</gene>
<feature type="transmembrane region" description="Helical" evidence="2">
    <location>
        <begin position="20"/>
        <end position="42"/>
    </location>
</feature>
<reference evidence="3 4" key="2">
    <citation type="journal article" date="2017" name="Nature">
        <title>The Apostasia genome and the evolution of orchids.</title>
        <authorList>
            <person name="Zhang G.Q."/>
            <person name="Liu K.W."/>
            <person name="Li Z."/>
            <person name="Lohaus R."/>
            <person name="Hsiao Y.Y."/>
            <person name="Niu S.C."/>
            <person name="Wang J.Y."/>
            <person name="Lin Y.C."/>
            <person name="Xu Q."/>
            <person name="Chen L.J."/>
            <person name="Yoshida K."/>
            <person name="Fujiwara S."/>
            <person name="Wang Z.W."/>
            <person name="Zhang Y.Q."/>
            <person name="Mitsuda N."/>
            <person name="Wang M."/>
            <person name="Liu G.H."/>
            <person name="Pecoraro L."/>
            <person name="Huang H.X."/>
            <person name="Xiao X.J."/>
            <person name="Lin M."/>
            <person name="Wu X.Y."/>
            <person name="Wu W.L."/>
            <person name="Chen Y.Y."/>
            <person name="Chang S.B."/>
            <person name="Sakamoto S."/>
            <person name="Ohme-Takagi M."/>
            <person name="Yagi M."/>
            <person name="Zeng S.J."/>
            <person name="Shen C.Y."/>
            <person name="Yeh C.M."/>
            <person name="Luo Y.B."/>
            <person name="Tsai W.C."/>
            <person name="Van de Peer Y."/>
            <person name="Liu Z.J."/>
        </authorList>
    </citation>
    <scope>NUCLEOTIDE SEQUENCE [LARGE SCALE GENOMIC DNA]</scope>
    <source>
        <tissue evidence="3">The whole plant</tissue>
    </source>
</reference>
<evidence type="ECO:0000313" key="4">
    <source>
        <dbReference type="Proteomes" id="UP000233837"/>
    </source>
</evidence>
<feature type="region of interest" description="Disordered" evidence="1">
    <location>
        <begin position="145"/>
        <end position="175"/>
    </location>
</feature>
<name>A0A2I0WQL7_9ASPA</name>